<dbReference type="Proteomes" id="UP001163603">
    <property type="component" value="Chromosome 11"/>
</dbReference>
<evidence type="ECO:0000313" key="1">
    <source>
        <dbReference type="EMBL" id="KAJ0020027.1"/>
    </source>
</evidence>
<name>A0ACC0XP01_9ROSI</name>
<reference evidence="2" key="1">
    <citation type="journal article" date="2023" name="G3 (Bethesda)">
        <title>Genome assembly and association tests identify interacting loci associated with vigor, precocity, and sex in interspecific pistachio rootstocks.</title>
        <authorList>
            <person name="Palmer W."/>
            <person name="Jacygrad E."/>
            <person name="Sagayaradj S."/>
            <person name="Cavanaugh K."/>
            <person name="Han R."/>
            <person name="Bertier L."/>
            <person name="Beede B."/>
            <person name="Kafkas S."/>
            <person name="Golino D."/>
            <person name="Preece J."/>
            <person name="Michelmore R."/>
        </authorList>
    </citation>
    <scope>NUCLEOTIDE SEQUENCE [LARGE SCALE GENOMIC DNA]</scope>
</reference>
<organism evidence="1 2">
    <name type="scientific">Pistacia integerrima</name>
    <dbReference type="NCBI Taxonomy" id="434235"/>
    <lineage>
        <taxon>Eukaryota</taxon>
        <taxon>Viridiplantae</taxon>
        <taxon>Streptophyta</taxon>
        <taxon>Embryophyta</taxon>
        <taxon>Tracheophyta</taxon>
        <taxon>Spermatophyta</taxon>
        <taxon>Magnoliopsida</taxon>
        <taxon>eudicotyledons</taxon>
        <taxon>Gunneridae</taxon>
        <taxon>Pentapetalae</taxon>
        <taxon>rosids</taxon>
        <taxon>malvids</taxon>
        <taxon>Sapindales</taxon>
        <taxon>Anacardiaceae</taxon>
        <taxon>Pistacia</taxon>
    </lineage>
</organism>
<evidence type="ECO:0000313" key="2">
    <source>
        <dbReference type="Proteomes" id="UP001163603"/>
    </source>
</evidence>
<accession>A0ACC0XP01</accession>
<dbReference type="EMBL" id="CM047746">
    <property type="protein sequence ID" value="KAJ0020027.1"/>
    <property type="molecule type" value="Genomic_DNA"/>
</dbReference>
<comment type="caution">
    <text evidence="1">The sequence shown here is derived from an EMBL/GenBank/DDBJ whole genome shotgun (WGS) entry which is preliminary data.</text>
</comment>
<protein>
    <submittedName>
        <fullName evidence="1">Uncharacterized protein</fullName>
    </submittedName>
</protein>
<keyword evidence="2" id="KW-1185">Reference proteome</keyword>
<proteinExistence type="predicted"/>
<sequence length="232" mass="27205">MYLLSRLYLFTYNSLQALGWAVSLFSILSNFLSTKSIHVAYDSAGQLIWLLQTCSFLEVIHGAIGIVPSGVLFPFLQWGGRTLFFLSIVRTIDEVQELPSVFITFVAWSVSEVIRYPFYALNSIGTCPSWVTYLRFYVFHRVTCTQHKLYTAFIVLYPIGLFPGEMWLMYEALPYVKKKNLYADFFDVLPFSYYNFLRVMLLCYPFLWLKLYLHLFKQRGSKLGKHHKKKKQ</sequence>
<gene>
    <name evidence="1" type="ORF">Pint_32316</name>
</gene>